<dbReference type="AlphaFoldDB" id="A0A1T5HD58"/>
<dbReference type="Proteomes" id="UP000190897">
    <property type="component" value="Unassembled WGS sequence"/>
</dbReference>
<evidence type="ECO:0000313" key="2">
    <source>
        <dbReference type="EMBL" id="SKC18586.1"/>
    </source>
</evidence>
<dbReference type="InterPro" id="IPR021561">
    <property type="entry name" value="AbiEi_3"/>
</dbReference>
<name>A0A1T5HD58_9BACT</name>
<protein>
    <submittedName>
        <fullName evidence="2">Transcriptional regulator, AbiEi antitoxin, Type IV TA system</fullName>
    </submittedName>
</protein>
<accession>A0A1T5HD58</accession>
<sequence>MPSNPDRRRILENLIPEGSIVTRQWLMEKASLSKHAIDNLVKSHQLRLLSKGVYTRGSIRLSWQNIVCTLQSIMDTDYLVGGLTALELKGFSHYIPGSRKTIIHLYGNDKWPLWADELISEVTFVRHRRSELFATMDPATSRQYTLQVPWGGGTHALNISQPERACLEMMADVPNQISFEHAEQLFQGMTTLSPRALQRLLEDCTSIKAKRVFLWFATRNSHSWLAKIDQGRIDLGTGNRVIAENGELDKVYQITVPKQSQNG</sequence>
<dbReference type="EMBL" id="FUZA01000011">
    <property type="protein sequence ID" value="SKC18586.1"/>
    <property type="molecule type" value="Genomic_DNA"/>
</dbReference>
<evidence type="ECO:0000313" key="3">
    <source>
        <dbReference type="Proteomes" id="UP000190897"/>
    </source>
</evidence>
<evidence type="ECO:0000259" key="1">
    <source>
        <dbReference type="Pfam" id="PF17194"/>
    </source>
</evidence>
<organism evidence="2 3">
    <name type="scientific">Dyadobacter psychrophilus</name>
    <dbReference type="NCBI Taxonomy" id="651661"/>
    <lineage>
        <taxon>Bacteria</taxon>
        <taxon>Pseudomonadati</taxon>
        <taxon>Bacteroidota</taxon>
        <taxon>Cytophagia</taxon>
        <taxon>Cytophagales</taxon>
        <taxon>Spirosomataceae</taxon>
        <taxon>Dyadobacter</taxon>
    </lineage>
</organism>
<dbReference type="RefSeq" id="WP_082217768.1">
    <property type="nucleotide sequence ID" value="NZ_FUZA01000011.1"/>
</dbReference>
<reference evidence="3" key="1">
    <citation type="submission" date="2017-02" db="EMBL/GenBank/DDBJ databases">
        <authorList>
            <person name="Varghese N."/>
            <person name="Submissions S."/>
        </authorList>
    </citation>
    <scope>NUCLEOTIDE SEQUENCE [LARGE SCALE GENOMIC DNA]</scope>
    <source>
        <strain evidence="3">DSM 22270</strain>
    </source>
</reference>
<dbReference type="OrthoDB" id="1550938at2"/>
<proteinExistence type="predicted"/>
<dbReference type="Pfam" id="PF17194">
    <property type="entry name" value="AbiEi_3_N"/>
    <property type="match status" value="1"/>
</dbReference>
<dbReference type="InterPro" id="IPR033455">
    <property type="entry name" value="AbiEi_3_N"/>
</dbReference>
<dbReference type="Pfam" id="PF11459">
    <property type="entry name" value="AbiEi_3"/>
    <property type="match status" value="1"/>
</dbReference>
<feature type="domain" description="Transcriptional regulator AbiEi antitoxin N-terminal" evidence="1">
    <location>
        <begin position="13"/>
        <end position="95"/>
    </location>
</feature>
<gene>
    <name evidence="2" type="ORF">SAMN05660293_05338</name>
</gene>
<keyword evidence="3" id="KW-1185">Reference proteome</keyword>